<dbReference type="GO" id="GO:0006400">
    <property type="term" value="P:tRNA modification"/>
    <property type="evidence" value="ECO:0007669"/>
    <property type="project" value="UniProtKB-ARBA"/>
</dbReference>
<dbReference type="RefSeq" id="XP_056037336.1">
    <property type="nucleotide sequence ID" value="XM_056181687.1"/>
</dbReference>
<evidence type="ECO:0000256" key="1">
    <source>
        <dbReference type="ARBA" id="ARBA00022741"/>
    </source>
</evidence>
<dbReference type="KEGG" id="som:SOMG_02896"/>
<dbReference type="AlphaFoldDB" id="A0AAE9WBY7"/>
<dbReference type="InterPro" id="IPR027417">
    <property type="entry name" value="P-loop_NTPase"/>
</dbReference>
<evidence type="ECO:0000256" key="4">
    <source>
        <dbReference type="ARBA" id="ARBA00063730"/>
    </source>
</evidence>
<dbReference type="SUPFAM" id="SSF52540">
    <property type="entry name" value="P-loop containing nucleoside triphosphate hydrolases"/>
    <property type="match status" value="1"/>
</dbReference>
<evidence type="ECO:0000256" key="3">
    <source>
        <dbReference type="ARBA" id="ARBA00025768"/>
    </source>
</evidence>
<evidence type="ECO:0000256" key="2">
    <source>
        <dbReference type="ARBA" id="ARBA00022840"/>
    </source>
</evidence>
<dbReference type="GeneID" id="80876376"/>
<name>A0AAE9WBY7_9SCHI</name>
<sequence>MPLIIFSGYPSSGKTTRAKQLQKALEERIENNVDGTKEYRVVIINDESLDIKKEVYRESKTEKAARGLLYSAVQRELSKSTIVICDALNYIKGFRYQLFCESKSMYTPHCVVHVAVPKEMPKQLNDTSENPYPEDVLEGLIFRYEEPNGMTRWDSPLFTVIHDDPTPPIDAIWSVLIHNKSVKPNLATMTKAPAEVNYLYELDKITQDVIMLILNHQNTEGSSSLPIPGSRLQIEMPSITVSLPLLQRFRRQFVHINRQQSYNTNLLKDMFVDYLNGQFETME</sequence>
<proteinExistence type="inferred from homology"/>
<evidence type="ECO:0000313" key="5">
    <source>
        <dbReference type="EMBL" id="WBW73093.1"/>
    </source>
</evidence>
<dbReference type="GO" id="GO:0005524">
    <property type="term" value="F:ATP binding"/>
    <property type="evidence" value="ECO:0007669"/>
    <property type="project" value="UniProtKB-KW"/>
</dbReference>
<dbReference type="Pfam" id="PF08433">
    <property type="entry name" value="KTI12"/>
    <property type="match status" value="1"/>
</dbReference>
<evidence type="ECO:0000313" key="6">
    <source>
        <dbReference type="Proteomes" id="UP001212411"/>
    </source>
</evidence>
<reference evidence="5 6" key="1">
    <citation type="journal article" date="2023" name="G3 (Bethesda)">
        <title>A high-quality reference genome for the fission yeast Schizosaccharomyces osmophilus.</title>
        <authorList>
            <person name="Jia G.S."/>
            <person name="Zhang W.C."/>
            <person name="Liang Y."/>
            <person name="Liu X.H."/>
            <person name="Rhind N."/>
            <person name="Pidoux A."/>
            <person name="Brysch-Herzberg M."/>
            <person name="Du L.L."/>
        </authorList>
    </citation>
    <scope>NUCLEOTIDE SEQUENCE [LARGE SCALE GENOMIC DNA]</scope>
    <source>
        <strain evidence="5 6">CBS 15793</strain>
    </source>
</reference>
<dbReference type="Gene3D" id="3.40.50.300">
    <property type="entry name" value="P-loop containing nucleotide triphosphate hydrolases"/>
    <property type="match status" value="1"/>
</dbReference>
<dbReference type="InterPro" id="IPR013641">
    <property type="entry name" value="KTI12/PSTK"/>
</dbReference>
<gene>
    <name evidence="5" type="primary">kti12</name>
    <name evidence="5" type="ORF">SOMG_02896</name>
</gene>
<organism evidence="5 6">
    <name type="scientific">Schizosaccharomyces osmophilus</name>
    <dbReference type="NCBI Taxonomy" id="2545709"/>
    <lineage>
        <taxon>Eukaryota</taxon>
        <taxon>Fungi</taxon>
        <taxon>Dikarya</taxon>
        <taxon>Ascomycota</taxon>
        <taxon>Taphrinomycotina</taxon>
        <taxon>Schizosaccharomycetes</taxon>
        <taxon>Schizosaccharomycetales</taxon>
        <taxon>Schizosaccharomycetaceae</taxon>
        <taxon>Schizosaccharomyces</taxon>
    </lineage>
</organism>
<keyword evidence="2" id="KW-0067">ATP-binding</keyword>
<dbReference type="PANTHER" id="PTHR12435">
    <property type="match status" value="1"/>
</dbReference>
<dbReference type="Proteomes" id="UP001212411">
    <property type="component" value="Chromosome 2"/>
</dbReference>
<dbReference type="FunFam" id="3.40.50.300:FF:000827">
    <property type="entry name" value="KTI12 chromatin-associated homolog"/>
    <property type="match status" value="1"/>
</dbReference>
<keyword evidence="6" id="KW-1185">Reference proteome</keyword>
<accession>A0AAE9WBY7</accession>
<dbReference type="GO" id="GO:0006357">
    <property type="term" value="P:regulation of transcription by RNA polymerase II"/>
    <property type="evidence" value="ECO:0007669"/>
    <property type="project" value="UniProtKB-ARBA"/>
</dbReference>
<comment type="subunit">
    <text evidence="4">Interacts with the elongator complex.</text>
</comment>
<comment type="similarity">
    <text evidence="3">Belongs to the KTI12 family.</text>
</comment>
<dbReference type="EMBL" id="CP115612">
    <property type="protein sequence ID" value="WBW73093.1"/>
    <property type="molecule type" value="Genomic_DNA"/>
</dbReference>
<keyword evidence="1" id="KW-0547">Nucleotide-binding</keyword>
<protein>
    <submittedName>
        <fullName evidence="5">Elongator complex associated protein Kti12</fullName>
    </submittedName>
</protein>